<comment type="caution">
    <text evidence="2">The sequence shown here is derived from an EMBL/GenBank/DDBJ whole genome shotgun (WGS) entry which is preliminary data.</text>
</comment>
<gene>
    <name evidence="2" type="ORF">B0T11DRAFT_270471</name>
</gene>
<feature type="transmembrane region" description="Helical" evidence="1">
    <location>
        <begin position="176"/>
        <end position="201"/>
    </location>
</feature>
<keyword evidence="1" id="KW-0472">Membrane</keyword>
<organism evidence="2 3">
    <name type="scientific">Plectosphaerella cucumerina</name>
    <dbReference type="NCBI Taxonomy" id="40658"/>
    <lineage>
        <taxon>Eukaryota</taxon>
        <taxon>Fungi</taxon>
        <taxon>Dikarya</taxon>
        <taxon>Ascomycota</taxon>
        <taxon>Pezizomycotina</taxon>
        <taxon>Sordariomycetes</taxon>
        <taxon>Hypocreomycetidae</taxon>
        <taxon>Glomerellales</taxon>
        <taxon>Plectosphaerellaceae</taxon>
        <taxon>Plectosphaerella</taxon>
    </lineage>
</organism>
<keyword evidence="1" id="KW-1133">Transmembrane helix</keyword>
<evidence type="ECO:0000313" key="3">
    <source>
        <dbReference type="Proteomes" id="UP000813385"/>
    </source>
</evidence>
<reference evidence="2" key="1">
    <citation type="journal article" date="2021" name="Nat. Commun.">
        <title>Genetic determinants of endophytism in the Arabidopsis root mycobiome.</title>
        <authorList>
            <person name="Mesny F."/>
            <person name="Miyauchi S."/>
            <person name="Thiergart T."/>
            <person name="Pickel B."/>
            <person name="Atanasova L."/>
            <person name="Karlsson M."/>
            <person name="Huettel B."/>
            <person name="Barry K.W."/>
            <person name="Haridas S."/>
            <person name="Chen C."/>
            <person name="Bauer D."/>
            <person name="Andreopoulos W."/>
            <person name="Pangilinan J."/>
            <person name="LaButti K."/>
            <person name="Riley R."/>
            <person name="Lipzen A."/>
            <person name="Clum A."/>
            <person name="Drula E."/>
            <person name="Henrissat B."/>
            <person name="Kohler A."/>
            <person name="Grigoriev I.V."/>
            <person name="Martin F.M."/>
            <person name="Hacquard S."/>
        </authorList>
    </citation>
    <scope>NUCLEOTIDE SEQUENCE</scope>
    <source>
        <strain evidence="2">MPI-CAGE-AT-0016</strain>
    </source>
</reference>
<sequence length="235" mass="25095">MEPLARLTLLGMLAPRGALVFPRPGGDGSFAVWNGSSASLPIKQQNARTLPRERRRGRKPLRGEAYTAVLLGQSLVVLSLIGFLGVRIVGHRDRAHFESWNLLWNRACPPLLLLLSLLLSALLLHLINRLTSPVLLSIQTAAVSLSTLAGVVLIVSGLGGRGGDVDDDLGGDFSGLAVLVAGSIITWVVSLAGFLQAFWTWTRVPAELRRTQRGYGTTSGGLAIEEEGFEGLLDG</sequence>
<keyword evidence="3" id="KW-1185">Reference proteome</keyword>
<evidence type="ECO:0000256" key="1">
    <source>
        <dbReference type="SAM" id="Phobius"/>
    </source>
</evidence>
<evidence type="ECO:0000313" key="2">
    <source>
        <dbReference type="EMBL" id="KAH7375523.1"/>
    </source>
</evidence>
<accession>A0A8K0TV34</accession>
<feature type="transmembrane region" description="Helical" evidence="1">
    <location>
        <begin position="134"/>
        <end position="156"/>
    </location>
</feature>
<name>A0A8K0TV34_9PEZI</name>
<dbReference type="AlphaFoldDB" id="A0A8K0TV34"/>
<keyword evidence="1" id="KW-0812">Transmembrane</keyword>
<dbReference type="EMBL" id="JAGPXD010000001">
    <property type="protein sequence ID" value="KAH7375523.1"/>
    <property type="molecule type" value="Genomic_DNA"/>
</dbReference>
<feature type="transmembrane region" description="Helical" evidence="1">
    <location>
        <begin position="109"/>
        <end position="127"/>
    </location>
</feature>
<dbReference type="Proteomes" id="UP000813385">
    <property type="component" value="Unassembled WGS sequence"/>
</dbReference>
<protein>
    <submittedName>
        <fullName evidence="2">Uncharacterized protein</fullName>
    </submittedName>
</protein>
<dbReference type="OrthoDB" id="4848326at2759"/>
<feature type="transmembrane region" description="Helical" evidence="1">
    <location>
        <begin position="65"/>
        <end position="89"/>
    </location>
</feature>
<proteinExistence type="predicted"/>